<organism evidence="7 9">
    <name type="scientific">Stenotrophomonas maltophilia</name>
    <name type="common">Pseudomonas maltophilia</name>
    <name type="synonym">Xanthomonas maltophilia</name>
    <dbReference type="NCBI Taxonomy" id="40324"/>
    <lineage>
        <taxon>Bacteria</taxon>
        <taxon>Pseudomonadati</taxon>
        <taxon>Pseudomonadota</taxon>
        <taxon>Gammaproteobacteria</taxon>
        <taxon>Lysobacterales</taxon>
        <taxon>Lysobacteraceae</taxon>
        <taxon>Stenotrophomonas</taxon>
        <taxon>Stenotrophomonas maltophilia group</taxon>
    </lineage>
</organism>
<evidence type="ECO:0000313" key="6">
    <source>
        <dbReference type="EMBL" id="OWQ72062.1"/>
    </source>
</evidence>
<keyword evidence="3" id="KW-0804">Transcription</keyword>
<dbReference type="Proteomes" id="UP000037632">
    <property type="component" value="Unassembled WGS sequence"/>
</dbReference>
<reference evidence="5 8" key="1">
    <citation type="journal article" date="2015" name="Antimicrob. Agents Chemother.">
        <title>Whole-Genome Sequencing Identifies Emergence of a Quinolone Resistance Mutation in a Case of Stenotrophomonas maltophilia Bacteremia.</title>
        <authorList>
            <person name="Pak T.R."/>
            <person name="Altman D.R."/>
            <person name="Attie O."/>
            <person name="Sebra R."/>
            <person name="Hamula C.L."/>
            <person name="Lewis M."/>
            <person name="Deikus G."/>
            <person name="Newman L.C."/>
            <person name="Fang G."/>
            <person name="Hand J."/>
            <person name="Papel G."/>
            <person name="Wallach F."/>
            <person name="Schadt E.E."/>
            <person name="Huprikar S."/>
            <person name="van Bakel H."/>
            <person name="Kasarskis A."/>
            <person name="Bashir A."/>
        </authorList>
    </citation>
    <scope>NUCLEOTIDE SEQUENCE [LARGE SCALE GENOMIC DNA]</scope>
    <source>
        <strain evidence="5 8">ISMMS6</strain>
    </source>
</reference>
<sequence length="110" mass="12059">MTKTVEHRRAKSAILDAVHEGAAGLYASGFIDKRRMSMYEALCLEPVPEYSSAQIRALRTSLELSQPVFAGVLNTSVSTVRSWEQGEKKPSGPSLKLLNLIDRKGLDAVL</sequence>
<dbReference type="Proteomes" id="UP000197090">
    <property type="component" value="Unassembled WGS sequence"/>
</dbReference>
<dbReference type="Pfam" id="PF01381">
    <property type="entry name" value="HTH_3"/>
    <property type="match status" value="1"/>
</dbReference>
<dbReference type="SUPFAM" id="SSF47413">
    <property type="entry name" value="lambda repressor-like DNA-binding domains"/>
    <property type="match status" value="1"/>
</dbReference>
<comment type="caution">
    <text evidence="7">The sequence shown here is derived from an EMBL/GenBank/DDBJ whole genome shotgun (WGS) entry which is preliminary data.</text>
</comment>
<dbReference type="InterPro" id="IPR001387">
    <property type="entry name" value="Cro/C1-type_HTH"/>
</dbReference>
<dbReference type="EMBL" id="JZIW01000001">
    <property type="protein sequence ID" value="KOO82945.1"/>
    <property type="molecule type" value="Genomic_DNA"/>
</dbReference>
<dbReference type="PANTHER" id="PTHR36511">
    <property type="entry name" value="MERR FAMILY BACTERIAL REGULATORY PROTEIN"/>
    <property type="match status" value="1"/>
</dbReference>
<reference evidence="7 9" key="2">
    <citation type="submission" date="2017-06" db="EMBL/GenBank/DDBJ databases">
        <authorList>
            <person name="Kim H.J."/>
            <person name="Triplett B.A."/>
        </authorList>
    </citation>
    <scope>NUCLEOTIDE SEQUENCE [LARGE SCALE GENOMIC DNA]</scope>
    <source>
        <strain evidence="7 9">594</strain>
    </source>
</reference>
<dbReference type="CDD" id="cd00093">
    <property type="entry name" value="HTH_XRE"/>
    <property type="match status" value="1"/>
</dbReference>
<dbReference type="EMBL" id="NIVX01000091">
    <property type="protein sequence ID" value="OWQ72062.1"/>
    <property type="molecule type" value="Genomic_DNA"/>
</dbReference>
<proteinExistence type="predicted"/>
<evidence type="ECO:0000259" key="4">
    <source>
        <dbReference type="PROSITE" id="PS50943"/>
    </source>
</evidence>
<evidence type="ECO:0000313" key="9">
    <source>
        <dbReference type="Proteomes" id="UP000197090"/>
    </source>
</evidence>
<dbReference type="InterPro" id="IPR010982">
    <property type="entry name" value="Lambda_DNA-bd_dom_sf"/>
</dbReference>
<feature type="domain" description="HTH cro/C1-type" evidence="4">
    <location>
        <begin position="55"/>
        <end position="98"/>
    </location>
</feature>
<name>A0A0M1ESC3_STEMA</name>
<evidence type="ECO:0000313" key="8">
    <source>
        <dbReference type="Proteomes" id="UP000037632"/>
    </source>
</evidence>
<dbReference type="AlphaFoldDB" id="A0A0M1ESC3"/>
<dbReference type="EMBL" id="NIVX01000091">
    <property type="protein sequence ID" value="OWQ72096.1"/>
    <property type="molecule type" value="Genomic_DNA"/>
</dbReference>
<evidence type="ECO:0000256" key="1">
    <source>
        <dbReference type="ARBA" id="ARBA00023015"/>
    </source>
</evidence>
<gene>
    <name evidence="6" type="ORF">CEE63_15015</name>
    <name evidence="7" type="ORF">CEE63_15200</name>
    <name evidence="5" type="ORF">VL23_06775</name>
</gene>
<dbReference type="InterPro" id="IPR052359">
    <property type="entry name" value="HTH-type_reg/antitoxin"/>
</dbReference>
<protein>
    <submittedName>
        <fullName evidence="5">DNA-binding protein</fullName>
    </submittedName>
    <submittedName>
        <fullName evidence="7">Transcriptional regulator</fullName>
    </submittedName>
</protein>
<dbReference type="RefSeq" id="WP_053461555.1">
    <property type="nucleotide sequence ID" value="NZ_CP104289.1"/>
</dbReference>
<accession>A0A0M1ESC3</accession>
<evidence type="ECO:0000256" key="3">
    <source>
        <dbReference type="ARBA" id="ARBA00023163"/>
    </source>
</evidence>
<dbReference type="OrthoDB" id="9799384at2"/>
<dbReference type="PANTHER" id="PTHR36511:SF3">
    <property type="entry name" value="ANTITOXIN HIGA-2"/>
    <property type="match status" value="1"/>
</dbReference>
<dbReference type="Gene3D" id="1.10.260.40">
    <property type="entry name" value="lambda repressor-like DNA-binding domains"/>
    <property type="match status" value="1"/>
</dbReference>
<evidence type="ECO:0000256" key="2">
    <source>
        <dbReference type="ARBA" id="ARBA00023125"/>
    </source>
</evidence>
<keyword evidence="1" id="KW-0805">Transcription regulation</keyword>
<dbReference type="GO" id="GO:0003677">
    <property type="term" value="F:DNA binding"/>
    <property type="evidence" value="ECO:0007669"/>
    <property type="project" value="UniProtKB-KW"/>
</dbReference>
<keyword evidence="2 5" id="KW-0238">DNA-binding</keyword>
<evidence type="ECO:0000313" key="7">
    <source>
        <dbReference type="EMBL" id="OWQ72096.1"/>
    </source>
</evidence>
<dbReference type="PROSITE" id="PS50943">
    <property type="entry name" value="HTH_CROC1"/>
    <property type="match status" value="1"/>
</dbReference>
<evidence type="ECO:0000313" key="5">
    <source>
        <dbReference type="EMBL" id="KOO82945.1"/>
    </source>
</evidence>